<dbReference type="SUPFAM" id="SSF160191">
    <property type="entry name" value="YcgL-like"/>
    <property type="match status" value="1"/>
</dbReference>
<organism evidence="2 3">
    <name type="scientific">Psittacicella melopsittaci</name>
    <dbReference type="NCBI Taxonomy" id="2028576"/>
    <lineage>
        <taxon>Bacteria</taxon>
        <taxon>Pseudomonadati</taxon>
        <taxon>Pseudomonadota</taxon>
        <taxon>Gammaproteobacteria</taxon>
        <taxon>Pasteurellales</taxon>
        <taxon>Psittacicellaceae</taxon>
        <taxon>Psittacicella</taxon>
    </lineage>
</organism>
<dbReference type="Gene3D" id="3.10.510.20">
    <property type="entry name" value="YcgL domain"/>
    <property type="match status" value="1"/>
</dbReference>
<proteinExistence type="predicted"/>
<reference evidence="2 3" key="1">
    <citation type="submission" date="2017-08" db="EMBL/GenBank/DDBJ databases">
        <title>Reclassification of Bisgaard taxon 37 and 44.</title>
        <authorList>
            <person name="Christensen H."/>
        </authorList>
    </citation>
    <scope>NUCLEOTIDE SEQUENCE [LARGE SCALE GENOMIC DNA]</scope>
    <source>
        <strain evidence="2 3">B96_4</strain>
    </source>
</reference>
<protein>
    <recommendedName>
        <fullName evidence="1">YcgL domain-containing protein</fullName>
    </recommendedName>
</protein>
<dbReference type="Proteomes" id="UP000266258">
    <property type="component" value="Unassembled WGS sequence"/>
</dbReference>
<evidence type="ECO:0000259" key="1">
    <source>
        <dbReference type="Pfam" id="PF05166"/>
    </source>
</evidence>
<sequence length="95" mass="11293">MLVSIYVTKDSKYFLYVPFNPKFKTTLDLYEDVPPTIKDKFKSGRFVKTIDSASKKLVQIEDLEQFHQTLTTNGYYLFKIDEEFVERQIQNALRK</sequence>
<keyword evidence="3" id="KW-1185">Reference proteome</keyword>
<dbReference type="AlphaFoldDB" id="A0A3A1Y2J5"/>
<accession>A0A3A1Y2J5</accession>
<dbReference type="InterPro" id="IPR038068">
    <property type="entry name" value="YcgL-like_sf"/>
</dbReference>
<evidence type="ECO:0000313" key="2">
    <source>
        <dbReference type="EMBL" id="RIY31630.1"/>
    </source>
</evidence>
<feature type="domain" description="YcgL" evidence="1">
    <location>
        <begin position="9"/>
        <end position="77"/>
    </location>
</feature>
<dbReference type="Pfam" id="PF05166">
    <property type="entry name" value="YcgL"/>
    <property type="match status" value="1"/>
</dbReference>
<comment type="caution">
    <text evidence="2">The sequence shown here is derived from an EMBL/GenBank/DDBJ whole genome shotgun (WGS) entry which is preliminary data.</text>
</comment>
<name>A0A3A1Y2J5_9GAMM</name>
<evidence type="ECO:0000313" key="3">
    <source>
        <dbReference type="Proteomes" id="UP000266258"/>
    </source>
</evidence>
<dbReference type="InterPro" id="IPR027354">
    <property type="entry name" value="YcgL_dom"/>
</dbReference>
<dbReference type="EMBL" id="NRJH01000058">
    <property type="protein sequence ID" value="RIY31630.1"/>
    <property type="molecule type" value="Genomic_DNA"/>
</dbReference>
<dbReference type="OrthoDB" id="5678708at2"/>
<gene>
    <name evidence="2" type="ORF">CJP74_06810</name>
</gene>
<dbReference type="RefSeq" id="WP_119497599.1">
    <property type="nucleotide sequence ID" value="NZ_NRJH01000058.1"/>
</dbReference>